<dbReference type="Proteomes" id="UP001253463">
    <property type="component" value="Unassembled WGS sequence"/>
</dbReference>
<dbReference type="EMBL" id="ABNSCA010000001">
    <property type="protein sequence ID" value="ELN6931243.1"/>
    <property type="molecule type" value="Genomic_DNA"/>
</dbReference>
<evidence type="ECO:0000313" key="2">
    <source>
        <dbReference type="EMBL" id="ELN6931243.1"/>
    </source>
</evidence>
<reference evidence="3 4" key="1">
    <citation type="submission" date="2014-04" db="EMBL/GenBank/DDBJ databases">
        <title>Genome sequencing of Vibrio navarrensis strains.</title>
        <authorList>
            <person name="Gladney L.M."/>
            <person name="Katz L.S."/>
            <person name="Marino-Ramirez L."/>
            <person name="Jordan I.K."/>
        </authorList>
    </citation>
    <scope>NUCLEOTIDE SEQUENCE [LARGE SCALE GENOMIC DNA]</scope>
    <source>
        <strain evidence="3 4">ATCC 51183</strain>
    </source>
</reference>
<name>A0A099LUV9_9VIBR</name>
<organism evidence="3 4">
    <name type="scientific">Vibrio navarrensis</name>
    <dbReference type="NCBI Taxonomy" id="29495"/>
    <lineage>
        <taxon>Bacteria</taxon>
        <taxon>Pseudomonadati</taxon>
        <taxon>Pseudomonadota</taxon>
        <taxon>Gammaproteobacteria</taxon>
        <taxon>Vibrionales</taxon>
        <taxon>Vibrionaceae</taxon>
        <taxon>Vibrio</taxon>
    </lineage>
</organism>
<keyword evidence="1" id="KW-0472">Membrane</keyword>
<dbReference type="Proteomes" id="UP000029994">
    <property type="component" value="Unassembled WGS sequence"/>
</dbReference>
<comment type="caution">
    <text evidence="3">The sequence shown here is derived from an EMBL/GenBank/DDBJ whole genome shotgun (WGS) entry which is preliminary data.</text>
</comment>
<dbReference type="RefSeq" id="WP_039426801.1">
    <property type="nucleotide sequence ID" value="NZ_CAWPVW010000065.1"/>
</dbReference>
<feature type="transmembrane region" description="Helical" evidence="1">
    <location>
        <begin position="75"/>
        <end position="96"/>
    </location>
</feature>
<protein>
    <submittedName>
        <fullName evidence="3">Uncharacterized protein</fullName>
    </submittedName>
</protein>
<keyword evidence="4" id="KW-1185">Reference proteome</keyword>
<accession>A0A099LUV9</accession>
<evidence type="ECO:0000313" key="3">
    <source>
        <dbReference type="EMBL" id="KGK11419.1"/>
    </source>
</evidence>
<keyword evidence="1" id="KW-1133">Transmembrane helix</keyword>
<dbReference type="GeneID" id="95680214"/>
<sequence length="294" mass="34163">MQNSKESFNVAVSEQEIRKMDTLLQNIDTDMAVSMSYVRRAQGISFKQLEQRFSGINGSTLKRYMQQSYPSMRPIHVVAALTWVMMVPMTSFYYGLKMKEQFRGMDDKAIEALLCIGRLPSDQFKLYLELVANLMNEDDRVAFLRFKSELESQTGLLSNYNELLPPPVLDIHEFAIDYYRSVAITVKRFRLQHNIPLETIARVLGISEYQYQILEDVNKVRDFPVAIGFRVKLGFHLSSHVNFTSEMRQFPEFHQLRQVQHVRDALIVEALTKVEKSRKNSAIDILMSLSKIYI</sequence>
<reference evidence="2" key="2">
    <citation type="submission" date="2023-10" db="EMBL/GenBank/DDBJ databases">
        <authorList>
            <consortium name="PulseNet: The National Subtyping Network for Foodborne Disease Surveillance"/>
        </authorList>
    </citation>
    <scope>NUCLEOTIDE SEQUENCE</scope>
    <source>
        <strain evidence="2">PNUSAV004886</strain>
    </source>
</reference>
<keyword evidence="1" id="KW-0812">Transmembrane</keyword>
<evidence type="ECO:0000256" key="1">
    <source>
        <dbReference type="SAM" id="Phobius"/>
    </source>
</evidence>
<dbReference type="AlphaFoldDB" id="A0A099LUV9"/>
<dbReference type="eggNOG" id="ENOG5033UK3">
    <property type="taxonomic scope" value="Bacteria"/>
</dbReference>
<proteinExistence type="predicted"/>
<evidence type="ECO:0000313" key="4">
    <source>
        <dbReference type="Proteomes" id="UP000029994"/>
    </source>
</evidence>
<dbReference type="EMBL" id="JMCG01000001">
    <property type="protein sequence ID" value="KGK11419.1"/>
    <property type="molecule type" value="Genomic_DNA"/>
</dbReference>
<gene>
    <name evidence="3" type="ORF">EA26_08900</name>
    <name evidence="2" type="ORF">RZY48_000617</name>
</gene>